<dbReference type="SUPFAM" id="SSF51905">
    <property type="entry name" value="FAD/NAD(P)-binding domain"/>
    <property type="match status" value="1"/>
</dbReference>
<dbReference type="PANTHER" id="PTHR11552">
    <property type="entry name" value="GLUCOSE-METHANOL-CHOLINE GMC OXIDOREDUCTASE"/>
    <property type="match status" value="1"/>
</dbReference>
<name>A0ABR4IFZ0_9EURO</name>
<dbReference type="SUPFAM" id="SSF54373">
    <property type="entry name" value="FAD-linked reductases, C-terminal domain"/>
    <property type="match status" value="1"/>
</dbReference>
<sequence>MISPIVVLFLVTSAVCETFDYVIVGAGTSGIPLAVRLAQYHTVALIEAGIRYEINNIMLRTPGADVLSIGSDPDMKPGADWGFVTTPQLGANGRRMHFARGKCLGGSSALNFMIYQRQSLDMWAEAVDDKTYTFDNLLPYYQRSTGFTPPTEGERFANATPLFNVSAFDPAGGPLQVSYSNYAMPFSTWMELGMQAIGLPKALDFNSGEIHGYQYCTSTIRASDQSRSSSESSFLTRPIPNLHIYEETLAKRIVFDEQKNAIGVQIKMDGTERTLTASREVIIAAGVFQSPQLLMVSGIGPRKQLQEYNITVLADLPGVGQNMLDHPFFGPSYRVNVETMTRVATNPAYLVAQYIRWFTTHDGILANPVADFLAWENIPGDLRAGFSPGTIQNLSRFPKDWPEAEYISGAGFLGNVSNLFTEQPKDGYEYASMLGVLIATTSLGSVTLVSTDTSDLPIINPNWLTTESDQELAVAMFKRMRQAFASHQMAPIIIGPEYYPGEAVQTDEQILHWIRDNIMTLWHPSSTCKMGTVDDPMAVVDSRARVFGVNRLRVVDASAFPFLPPAHPQATCYMLAEKIAEDILNSAAMRNQVLRMDLRR</sequence>
<dbReference type="InterPro" id="IPR012132">
    <property type="entry name" value="GMC_OxRdtase"/>
</dbReference>
<evidence type="ECO:0008006" key="8">
    <source>
        <dbReference type="Google" id="ProtNLM"/>
    </source>
</evidence>
<dbReference type="PANTHER" id="PTHR11552:SF138">
    <property type="entry name" value="DEHYDROGENASE PKFF-RELATED"/>
    <property type="match status" value="1"/>
</dbReference>
<dbReference type="Gene3D" id="3.30.560.10">
    <property type="entry name" value="Glucose Oxidase, domain 3"/>
    <property type="match status" value="1"/>
</dbReference>
<accession>A0ABR4IFZ0</accession>
<dbReference type="EMBL" id="JBFXLS010000029">
    <property type="protein sequence ID" value="KAL2826681.1"/>
    <property type="molecule type" value="Genomic_DNA"/>
</dbReference>
<dbReference type="InterPro" id="IPR000172">
    <property type="entry name" value="GMC_OxRdtase_N"/>
</dbReference>
<protein>
    <recommendedName>
        <fullName evidence="8">GMC oxidoreductase</fullName>
    </recommendedName>
</protein>
<keyword evidence="7" id="KW-1185">Reference proteome</keyword>
<evidence type="ECO:0000256" key="2">
    <source>
        <dbReference type="ARBA" id="ARBA00023180"/>
    </source>
</evidence>
<evidence type="ECO:0000313" key="7">
    <source>
        <dbReference type="Proteomes" id="UP001610335"/>
    </source>
</evidence>
<evidence type="ECO:0000256" key="1">
    <source>
        <dbReference type="ARBA" id="ARBA00010790"/>
    </source>
</evidence>
<feature type="chain" id="PRO_5047483623" description="GMC oxidoreductase" evidence="3">
    <location>
        <begin position="17"/>
        <end position="600"/>
    </location>
</feature>
<comment type="similarity">
    <text evidence="1">Belongs to the GMC oxidoreductase family.</text>
</comment>
<keyword evidence="2" id="KW-0325">Glycoprotein</keyword>
<evidence type="ECO:0000259" key="4">
    <source>
        <dbReference type="Pfam" id="PF00732"/>
    </source>
</evidence>
<dbReference type="Pfam" id="PF05199">
    <property type="entry name" value="GMC_oxred_C"/>
    <property type="match status" value="1"/>
</dbReference>
<feature type="domain" description="Glucose-methanol-choline oxidoreductase N-terminal" evidence="4">
    <location>
        <begin position="20"/>
        <end position="327"/>
    </location>
</feature>
<feature type="domain" description="Glucose-methanol-choline oxidoreductase C-terminal" evidence="5">
    <location>
        <begin position="441"/>
        <end position="576"/>
    </location>
</feature>
<keyword evidence="3" id="KW-0732">Signal</keyword>
<comment type="caution">
    <text evidence="6">The sequence shown here is derived from an EMBL/GenBank/DDBJ whole genome shotgun (WGS) entry which is preliminary data.</text>
</comment>
<organism evidence="6 7">
    <name type="scientific">Aspergillus cavernicola</name>
    <dbReference type="NCBI Taxonomy" id="176166"/>
    <lineage>
        <taxon>Eukaryota</taxon>
        <taxon>Fungi</taxon>
        <taxon>Dikarya</taxon>
        <taxon>Ascomycota</taxon>
        <taxon>Pezizomycotina</taxon>
        <taxon>Eurotiomycetes</taxon>
        <taxon>Eurotiomycetidae</taxon>
        <taxon>Eurotiales</taxon>
        <taxon>Aspergillaceae</taxon>
        <taxon>Aspergillus</taxon>
        <taxon>Aspergillus subgen. Nidulantes</taxon>
    </lineage>
</organism>
<evidence type="ECO:0000259" key="5">
    <source>
        <dbReference type="Pfam" id="PF05199"/>
    </source>
</evidence>
<dbReference type="Pfam" id="PF00732">
    <property type="entry name" value="GMC_oxred_N"/>
    <property type="match status" value="1"/>
</dbReference>
<evidence type="ECO:0000256" key="3">
    <source>
        <dbReference type="SAM" id="SignalP"/>
    </source>
</evidence>
<gene>
    <name evidence="6" type="ORF">BDW59DRAFT_160873</name>
</gene>
<reference evidence="6 7" key="1">
    <citation type="submission" date="2024-07" db="EMBL/GenBank/DDBJ databases">
        <title>Section-level genome sequencing and comparative genomics of Aspergillus sections Usti and Cavernicolus.</title>
        <authorList>
            <consortium name="Lawrence Berkeley National Laboratory"/>
            <person name="Nybo J.L."/>
            <person name="Vesth T.C."/>
            <person name="Theobald S."/>
            <person name="Frisvad J.C."/>
            <person name="Larsen T.O."/>
            <person name="Kjaerboelling I."/>
            <person name="Rothschild-Mancinelli K."/>
            <person name="Lyhne E.K."/>
            <person name="Kogle M.E."/>
            <person name="Barry K."/>
            <person name="Clum A."/>
            <person name="Na H."/>
            <person name="Ledsgaard L."/>
            <person name="Lin J."/>
            <person name="Lipzen A."/>
            <person name="Kuo A."/>
            <person name="Riley R."/>
            <person name="Mondo S."/>
            <person name="LaButti K."/>
            <person name="Haridas S."/>
            <person name="Pangalinan J."/>
            <person name="Salamov A.A."/>
            <person name="Simmons B.A."/>
            <person name="Magnuson J.K."/>
            <person name="Chen J."/>
            <person name="Drula E."/>
            <person name="Henrissat B."/>
            <person name="Wiebenga A."/>
            <person name="Lubbers R.J."/>
            <person name="Gomes A.C."/>
            <person name="Makela M.R."/>
            <person name="Stajich J."/>
            <person name="Grigoriev I.V."/>
            <person name="Mortensen U.H."/>
            <person name="De vries R.P."/>
            <person name="Baker S.E."/>
            <person name="Andersen M.R."/>
        </authorList>
    </citation>
    <scope>NUCLEOTIDE SEQUENCE [LARGE SCALE GENOMIC DNA]</scope>
    <source>
        <strain evidence="6 7">CBS 600.67</strain>
    </source>
</reference>
<evidence type="ECO:0000313" key="6">
    <source>
        <dbReference type="EMBL" id="KAL2826681.1"/>
    </source>
</evidence>
<proteinExistence type="inferred from homology"/>
<dbReference type="InterPro" id="IPR007867">
    <property type="entry name" value="GMC_OxRtase_C"/>
</dbReference>
<dbReference type="Gene3D" id="3.50.50.60">
    <property type="entry name" value="FAD/NAD(P)-binding domain"/>
    <property type="match status" value="1"/>
</dbReference>
<feature type="signal peptide" evidence="3">
    <location>
        <begin position="1"/>
        <end position="16"/>
    </location>
</feature>
<dbReference type="PIRSF" id="PIRSF000137">
    <property type="entry name" value="Alcohol_oxidase"/>
    <property type="match status" value="1"/>
</dbReference>
<dbReference type="Proteomes" id="UP001610335">
    <property type="component" value="Unassembled WGS sequence"/>
</dbReference>
<dbReference type="InterPro" id="IPR036188">
    <property type="entry name" value="FAD/NAD-bd_sf"/>
</dbReference>